<evidence type="ECO:0000256" key="1">
    <source>
        <dbReference type="SAM" id="MobiDB-lite"/>
    </source>
</evidence>
<dbReference type="SUPFAM" id="SSF51182">
    <property type="entry name" value="RmlC-like cupins"/>
    <property type="match status" value="1"/>
</dbReference>
<evidence type="ECO:0000313" key="3">
    <source>
        <dbReference type="EMBL" id="OOM15867.1"/>
    </source>
</evidence>
<dbReference type="InterPro" id="IPR052538">
    <property type="entry name" value="Flavonoid_dioxygenase-like"/>
</dbReference>
<name>A0A1S8NHD8_CLOSA</name>
<protein>
    <submittedName>
        <fullName evidence="3">Cupin domain protein</fullName>
    </submittedName>
</protein>
<evidence type="ECO:0000313" key="4">
    <source>
        <dbReference type="Proteomes" id="UP000191154"/>
    </source>
</evidence>
<evidence type="ECO:0000259" key="2">
    <source>
        <dbReference type="Pfam" id="PF07883"/>
    </source>
</evidence>
<feature type="domain" description="Cupin type-2" evidence="2">
    <location>
        <begin position="103"/>
        <end position="178"/>
    </location>
</feature>
<dbReference type="CDD" id="cd02223">
    <property type="entry name" value="cupin_Bh2720-like"/>
    <property type="match status" value="1"/>
</dbReference>
<gene>
    <name evidence="3" type="ORF">CLOSAC_01380</name>
</gene>
<dbReference type="PANTHER" id="PTHR43346:SF1">
    <property type="entry name" value="QUERCETIN 2,3-DIOXYGENASE-RELATED"/>
    <property type="match status" value="1"/>
</dbReference>
<accession>A0A1S8NHD8</accession>
<dbReference type="InterPro" id="IPR011051">
    <property type="entry name" value="RmlC_Cupin_sf"/>
</dbReference>
<feature type="region of interest" description="Disordered" evidence="1">
    <location>
        <begin position="1"/>
        <end position="22"/>
    </location>
</feature>
<dbReference type="Proteomes" id="UP000191154">
    <property type="component" value="Unassembled WGS sequence"/>
</dbReference>
<dbReference type="RefSeq" id="WP_077863648.1">
    <property type="nucleotide sequence ID" value="NZ_LZYZ01000001.1"/>
</dbReference>
<reference evidence="3 4" key="1">
    <citation type="submission" date="2016-05" db="EMBL/GenBank/DDBJ databases">
        <title>Microbial solvent formation.</title>
        <authorList>
            <person name="Poehlein A."/>
            <person name="Montoya Solano J.D."/>
            <person name="Flitsch S."/>
            <person name="Krabben P."/>
            <person name="Duerre P."/>
            <person name="Daniel R."/>
        </authorList>
    </citation>
    <scope>NUCLEOTIDE SEQUENCE [LARGE SCALE GENOMIC DNA]</scope>
    <source>
        <strain evidence="3 4">L1-8</strain>
    </source>
</reference>
<comment type="caution">
    <text evidence="3">The sequence shown here is derived from an EMBL/GenBank/DDBJ whole genome shotgun (WGS) entry which is preliminary data.</text>
</comment>
<dbReference type="Gene3D" id="2.60.120.10">
    <property type="entry name" value="Jelly Rolls"/>
    <property type="match status" value="1"/>
</dbReference>
<dbReference type="EMBL" id="LZYZ01000001">
    <property type="protein sequence ID" value="OOM15867.1"/>
    <property type="molecule type" value="Genomic_DNA"/>
</dbReference>
<dbReference type="AlphaFoldDB" id="A0A1S8NHD8"/>
<dbReference type="InterPro" id="IPR014710">
    <property type="entry name" value="RmlC-like_jellyroll"/>
</dbReference>
<proteinExistence type="predicted"/>
<dbReference type="PANTHER" id="PTHR43346">
    <property type="entry name" value="LIGAND BINDING DOMAIN PROTEIN, PUTATIVE (AFU_ORTHOLOGUE AFUA_6G14370)-RELATED"/>
    <property type="match status" value="1"/>
</dbReference>
<dbReference type="STRING" id="169679.CSACC_34860"/>
<feature type="compositionally biased region" description="Polar residues" evidence="1">
    <location>
        <begin position="9"/>
        <end position="22"/>
    </location>
</feature>
<organism evidence="3 4">
    <name type="scientific">Clostridium saccharobutylicum</name>
    <dbReference type="NCBI Taxonomy" id="169679"/>
    <lineage>
        <taxon>Bacteria</taxon>
        <taxon>Bacillati</taxon>
        <taxon>Bacillota</taxon>
        <taxon>Clostridia</taxon>
        <taxon>Eubacteriales</taxon>
        <taxon>Clostridiaceae</taxon>
        <taxon>Clostridium</taxon>
    </lineage>
</organism>
<dbReference type="Pfam" id="PF07883">
    <property type="entry name" value="Cupin_2"/>
    <property type="match status" value="1"/>
</dbReference>
<sequence length="207" mass="23582">MYNRMHSVDYSNKTSNCDSNNTYDDNNLDYPGFRFKYVPYNVLFDAVDCNPRADYLQSKMANNQISLQDYGPQPYVVNINKATKQNNNFRTALWTGEHLQVTLMSINVGDDIGLEIHPNIDQFIRIEDGQGLVKMGKNKDNLDFQARASDDFAIMIPAGTWHNVINTGNKPLKVYSIYSPPQHPHGVVHKTKPTNESIILDLELIKT</sequence>
<dbReference type="InterPro" id="IPR013096">
    <property type="entry name" value="Cupin_2"/>
</dbReference>